<dbReference type="InterPro" id="IPR027843">
    <property type="entry name" value="DUF4440"/>
</dbReference>
<dbReference type="SUPFAM" id="SSF54427">
    <property type="entry name" value="NTF2-like"/>
    <property type="match status" value="1"/>
</dbReference>
<evidence type="ECO:0000313" key="3">
    <source>
        <dbReference type="Proteomes" id="UP001212996"/>
    </source>
</evidence>
<dbReference type="Pfam" id="PF14534">
    <property type="entry name" value="DUF4440"/>
    <property type="match status" value="1"/>
</dbReference>
<gene>
    <name evidence="2" type="ORF">PH362_11475</name>
</gene>
<evidence type="ECO:0000313" key="2">
    <source>
        <dbReference type="EMBL" id="MDB6372546.1"/>
    </source>
</evidence>
<name>A0AAW6BIY2_9GAMM</name>
<dbReference type="EMBL" id="JAQMFO010000014">
    <property type="protein sequence ID" value="MDB6372546.1"/>
    <property type="molecule type" value="Genomic_DNA"/>
</dbReference>
<reference evidence="2" key="1">
    <citation type="submission" date="2023-01" db="EMBL/GenBank/DDBJ databases">
        <title>Genome sequencing of Photorhabdus bodei 09-20.</title>
        <authorList>
            <person name="Kalindamar S."/>
            <person name="Kumru S."/>
        </authorList>
    </citation>
    <scope>NUCLEOTIDE SEQUENCE</scope>
    <source>
        <strain evidence="2">09-20</strain>
    </source>
</reference>
<sequence length="133" mass="15309">MLLEIITSLECSLHDVRRHDRIWLEKILHPDFLEITRSGHLVGRSETIDALIAENSTNYIAGSDFRLTIVGEMCVILLYRTHNQDGSHAALRSSTWVFSDEHNWRLIFHQGTSCGLIKELSKENINNFFNSID</sequence>
<dbReference type="Proteomes" id="UP001212996">
    <property type="component" value="Unassembled WGS sequence"/>
</dbReference>
<dbReference type="AlphaFoldDB" id="A0AAW6BIY2"/>
<protein>
    <submittedName>
        <fullName evidence="2">DUF4440 domain-containing protein</fullName>
    </submittedName>
</protein>
<dbReference type="RefSeq" id="WP_228900481.1">
    <property type="nucleotide sequence ID" value="NZ_CAWQNU010000124.1"/>
</dbReference>
<proteinExistence type="predicted"/>
<dbReference type="InterPro" id="IPR032710">
    <property type="entry name" value="NTF2-like_dom_sf"/>
</dbReference>
<accession>A0AAW6BIY2</accession>
<dbReference type="Gene3D" id="3.10.450.50">
    <property type="match status" value="1"/>
</dbReference>
<evidence type="ECO:0000259" key="1">
    <source>
        <dbReference type="Pfam" id="PF14534"/>
    </source>
</evidence>
<organism evidence="2 3">
    <name type="scientific">Photorhabdus bodei</name>
    <dbReference type="NCBI Taxonomy" id="2029681"/>
    <lineage>
        <taxon>Bacteria</taxon>
        <taxon>Pseudomonadati</taxon>
        <taxon>Pseudomonadota</taxon>
        <taxon>Gammaproteobacteria</taxon>
        <taxon>Enterobacterales</taxon>
        <taxon>Morganellaceae</taxon>
        <taxon>Photorhabdus</taxon>
    </lineage>
</organism>
<feature type="domain" description="DUF4440" evidence="1">
    <location>
        <begin position="16"/>
        <end position="106"/>
    </location>
</feature>
<comment type="caution">
    <text evidence="2">The sequence shown here is derived from an EMBL/GenBank/DDBJ whole genome shotgun (WGS) entry which is preliminary data.</text>
</comment>